<dbReference type="Proteomes" id="UP001519460">
    <property type="component" value="Unassembled WGS sequence"/>
</dbReference>
<accession>A0ABD0L9K0</accession>
<comment type="caution">
    <text evidence="1">The sequence shown here is derived from an EMBL/GenBank/DDBJ whole genome shotgun (WGS) entry which is preliminary data.</text>
</comment>
<dbReference type="AlphaFoldDB" id="A0ABD0L9K0"/>
<reference evidence="1 2" key="1">
    <citation type="journal article" date="2023" name="Sci. Data">
        <title>Genome assembly of the Korean intertidal mud-creeper Batillaria attramentaria.</title>
        <authorList>
            <person name="Patra A.K."/>
            <person name="Ho P.T."/>
            <person name="Jun S."/>
            <person name="Lee S.J."/>
            <person name="Kim Y."/>
            <person name="Won Y.J."/>
        </authorList>
    </citation>
    <scope>NUCLEOTIDE SEQUENCE [LARGE SCALE GENOMIC DNA]</scope>
    <source>
        <strain evidence="1">Wonlab-2016</strain>
    </source>
</reference>
<keyword evidence="2" id="KW-1185">Reference proteome</keyword>
<protein>
    <submittedName>
        <fullName evidence="1">Uncharacterized protein</fullName>
    </submittedName>
</protein>
<dbReference type="EMBL" id="JACVVK020000069">
    <property type="protein sequence ID" value="KAK7496172.1"/>
    <property type="molecule type" value="Genomic_DNA"/>
</dbReference>
<proteinExistence type="predicted"/>
<evidence type="ECO:0000313" key="1">
    <source>
        <dbReference type="EMBL" id="KAK7496172.1"/>
    </source>
</evidence>
<evidence type="ECO:0000313" key="2">
    <source>
        <dbReference type="Proteomes" id="UP001519460"/>
    </source>
</evidence>
<gene>
    <name evidence="1" type="ORF">BaRGS_00012582</name>
</gene>
<sequence>MSNYGSLKLELSDLYLADSLRSAFRWTYIKLSLHNPSEPTEFALCCRVCKSSIASSAVLGMLQPLRAQSLSRVARAASGSRCRRPRSLKRTARRRAALISSSLLTACSAGREQENSHYGETKHRQTLPLVPLKDFQTGQTDRLNTGSLMAKWVMRLAQADLGIEQTGRISRG</sequence>
<organism evidence="1 2">
    <name type="scientific">Batillaria attramentaria</name>
    <dbReference type="NCBI Taxonomy" id="370345"/>
    <lineage>
        <taxon>Eukaryota</taxon>
        <taxon>Metazoa</taxon>
        <taxon>Spiralia</taxon>
        <taxon>Lophotrochozoa</taxon>
        <taxon>Mollusca</taxon>
        <taxon>Gastropoda</taxon>
        <taxon>Caenogastropoda</taxon>
        <taxon>Sorbeoconcha</taxon>
        <taxon>Cerithioidea</taxon>
        <taxon>Batillariidae</taxon>
        <taxon>Batillaria</taxon>
    </lineage>
</organism>
<name>A0ABD0L9K0_9CAEN</name>